<organism evidence="1">
    <name type="scientific">Aedes aegypti</name>
    <name type="common">Yellowfever mosquito</name>
    <name type="synonym">Culex aegypti</name>
    <dbReference type="NCBI Taxonomy" id="7159"/>
    <lineage>
        <taxon>Eukaryota</taxon>
        <taxon>Metazoa</taxon>
        <taxon>Ecdysozoa</taxon>
        <taxon>Arthropoda</taxon>
        <taxon>Hexapoda</taxon>
        <taxon>Insecta</taxon>
        <taxon>Pterygota</taxon>
        <taxon>Neoptera</taxon>
        <taxon>Endopterygota</taxon>
        <taxon>Diptera</taxon>
        <taxon>Nematocera</taxon>
        <taxon>Culicoidea</taxon>
        <taxon>Culicidae</taxon>
        <taxon>Culicinae</taxon>
        <taxon>Aedini</taxon>
        <taxon>Aedes</taxon>
        <taxon>Stegomyia</taxon>
    </lineage>
</organism>
<dbReference type="AlphaFoldDB" id="A0A0P6K103"/>
<proteinExistence type="evidence at transcript level"/>
<protein>
    <submittedName>
        <fullName evidence="1">Uncharacterized protein</fullName>
    </submittedName>
</protein>
<reference evidence="1" key="1">
    <citation type="journal article" date="2016" name="PLoS ONE">
        <title>A Deep Insight into the Sialome of Male and Female Aedes aegypti Mosquitoes.</title>
        <authorList>
            <person name="Ribeiro J.M."/>
            <person name="Martin-Martin I."/>
            <person name="Arca B."/>
            <person name="Calvo E."/>
        </authorList>
    </citation>
    <scope>NUCLEOTIDE SEQUENCE</scope>
    <source>
        <strain evidence="1">Liverpool</strain>
        <tissue evidence="1">Salivary glands</tissue>
    </source>
</reference>
<name>A0A0P6K103_AEDAE</name>
<feature type="non-terminal residue" evidence="1">
    <location>
        <position position="1"/>
    </location>
</feature>
<accession>A0A0P6K103</accession>
<dbReference type="EMBL" id="GDUN01000407">
    <property type="protein sequence ID" value="JAN95512.1"/>
    <property type="molecule type" value="mRNA"/>
</dbReference>
<sequence length="78" mass="8921">LPSVHVCMCISCAKNKNTQCPGESRKFLSEKYPRLGKFEPTTLSLVFQNNCKITATFIWTPCYCEPYSYKNLNGIHQV</sequence>
<evidence type="ECO:0000313" key="1">
    <source>
        <dbReference type="EMBL" id="JAN95512.1"/>
    </source>
</evidence>